<protein>
    <recommendedName>
        <fullName evidence="4">Non-specific lipid-transfer protein</fullName>
    </recommendedName>
</protein>
<accession>A0ABD3BXI7</accession>
<evidence type="ECO:0000313" key="8">
    <source>
        <dbReference type="Proteomes" id="UP001632038"/>
    </source>
</evidence>
<feature type="chain" id="PRO_5044885827" description="Non-specific lipid-transfer protein" evidence="5">
    <location>
        <begin position="22"/>
        <end position="114"/>
    </location>
</feature>
<dbReference type="Pfam" id="PF00234">
    <property type="entry name" value="Tryp_alpha_amyl"/>
    <property type="match status" value="1"/>
</dbReference>
<sequence>MTRLLYAIMFLVLVIAKPVLSVPSCAEVFNDLAPCLGYLQGTSESPTTLCCAGVKALKAIEITKEDRVASCNCGKQALSVFIYDPNKLSLLPKECGVDWNMPVIDKNFDCSTII</sequence>
<feature type="domain" description="Bifunctional inhibitor/plant lipid transfer protein/seed storage helical" evidence="6">
    <location>
        <begin position="25"/>
        <end position="110"/>
    </location>
</feature>
<evidence type="ECO:0000256" key="2">
    <source>
        <dbReference type="ARBA" id="ARBA00022448"/>
    </source>
</evidence>
<feature type="signal peptide" evidence="5">
    <location>
        <begin position="1"/>
        <end position="21"/>
    </location>
</feature>
<dbReference type="PANTHER" id="PTHR33076">
    <property type="entry name" value="NON-SPECIFIC LIPID-TRANSFER PROTEIN 2-RELATED"/>
    <property type="match status" value="1"/>
</dbReference>
<evidence type="ECO:0000256" key="3">
    <source>
        <dbReference type="ARBA" id="ARBA00023121"/>
    </source>
</evidence>
<comment type="caution">
    <text evidence="7">The sequence shown here is derived from an EMBL/GenBank/DDBJ whole genome shotgun (WGS) entry which is preliminary data.</text>
</comment>
<dbReference type="GO" id="GO:0008289">
    <property type="term" value="F:lipid binding"/>
    <property type="evidence" value="ECO:0007669"/>
    <property type="project" value="UniProtKB-KW"/>
</dbReference>
<keyword evidence="3 4" id="KW-0446">Lipid-binding</keyword>
<dbReference type="AlphaFoldDB" id="A0ABD3BXI7"/>
<reference evidence="8" key="1">
    <citation type="journal article" date="2024" name="IScience">
        <title>Strigolactones Initiate the Formation of Haustorium-like Structures in Castilleja.</title>
        <authorList>
            <person name="Buerger M."/>
            <person name="Peterson D."/>
            <person name="Chory J."/>
        </authorList>
    </citation>
    <scope>NUCLEOTIDE SEQUENCE [LARGE SCALE GENOMIC DNA]</scope>
</reference>
<comment type="similarity">
    <text evidence="1 4">Belongs to the plant LTP family.</text>
</comment>
<evidence type="ECO:0000313" key="7">
    <source>
        <dbReference type="EMBL" id="KAL3622230.1"/>
    </source>
</evidence>
<organism evidence="7 8">
    <name type="scientific">Castilleja foliolosa</name>
    <dbReference type="NCBI Taxonomy" id="1961234"/>
    <lineage>
        <taxon>Eukaryota</taxon>
        <taxon>Viridiplantae</taxon>
        <taxon>Streptophyta</taxon>
        <taxon>Embryophyta</taxon>
        <taxon>Tracheophyta</taxon>
        <taxon>Spermatophyta</taxon>
        <taxon>Magnoliopsida</taxon>
        <taxon>eudicotyledons</taxon>
        <taxon>Gunneridae</taxon>
        <taxon>Pentapetalae</taxon>
        <taxon>asterids</taxon>
        <taxon>lamiids</taxon>
        <taxon>Lamiales</taxon>
        <taxon>Orobanchaceae</taxon>
        <taxon>Pedicularideae</taxon>
        <taxon>Castillejinae</taxon>
        <taxon>Castilleja</taxon>
    </lineage>
</organism>
<keyword evidence="5" id="KW-0732">Signal</keyword>
<evidence type="ECO:0000256" key="5">
    <source>
        <dbReference type="SAM" id="SignalP"/>
    </source>
</evidence>
<dbReference type="InterPro" id="IPR036312">
    <property type="entry name" value="Bifun_inhib/LTP/seed_sf"/>
</dbReference>
<keyword evidence="2 4" id="KW-0813">Transport</keyword>
<dbReference type="CDD" id="cd01960">
    <property type="entry name" value="nsLTP1"/>
    <property type="match status" value="1"/>
</dbReference>
<dbReference type="EMBL" id="JAVIJP010000060">
    <property type="protein sequence ID" value="KAL3622230.1"/>
    <property type="molecule type" value="Genomic_DNA"/>
</dbReference>
<evidence type="ECO:0000259" key="6">
    <source>
        <dbReference type="SMART" id="SM00499"/>
    </source>
</evidence>
<dbReference type="SMART" id="SM00499">
    <property type="entry name" value="AAI"/>
    <property type="match status" value="1"/>
</dbReference>
<dbReference type="PRINTS" id="PR00382">
    <property type="entry name" value="LIPIDTRNSFER"/>
</dbReference>
<proteinExistence type="inferred from homology"/>
<keyword evidence="8" id="KW-1185">Reference proteome</keyword>
<dbReference type="Gene3D" id="1.10.110.10">
    <property type="entry name" value="Plant lipid-transfer and hydrophobic proteins"/>
    <property type="match status" value="1"/>
</dbReference>
<comment type="function">
    <text evidence="4">Plant non-specific lipid-transfer proteins transfer phospholipids as well as galactolipids across membranes. May play a role in wax or cutin deposition in the cell walls of expanding epidermal cells and certain secretory tissues.</text>
</comment>
<dbReference type="InterPro" id="IPR000528">
    <property type="entry name" value="Plant_nsLTP"/>
</dbReference>
<dbReference type="Proteomes" id="UP001632038">
    <property type="component" value="Unassembled WGS sequence"/>
</dbReference>
<dbReference type="SUPFAM" id="SSF47699">
    <property type="entry name" value="Bifunctional inhibitor/lipid-transfer protein/seed storage 2S albumin"/>
    <property type="match status" value="1"/>
</dbReference>
<evidence type="ECO:0000256" key="1">
    <source>
        <dbReference type="ARBA" id="ARBA00009748"/>
    </source>
</evidence>
<name>A0ABD3BXI7_9LAMI</name>
<dbReference type="InterPro" id="IPR016140">
    <property type="entry name" value="Bifunc_inhib/LTP/seed_store"/>
</dbReference>
<gene>
    <name evidence="7" type="ORF">CASFOL_033641</name>
</gene>
<evidence type="ECO:0000256" key="4">
    <source>
        <dbReference type="RuleBase" id="RU000628"/>
    </source>
</evidence>